<dbReference type="Gene3D" id="3.20.20.210">
    <property type="match status" value="1"/>
</dbReference>
<dbReference type="RefSeq" id="WP_130057870.1">
    <property type="nucleotide sequence ID" value="NZ_CP081902.1"/>
</dbReference>
<dbReference type="AlphaFoldDB" id="A0A7J4XPA9"/>
<dbReference type="Proteomes" id="UP000422221">
    <property type="component" value="Unassembled WGS sequence"/>
</dbReference>
<dbReference type="PANTHER" id="PTHR47099:SF1">
    <property type="entry name" value="METHYLCOBAMIDE:COM METHYLTRANSFERASE MTBA"/>
    <property type="match status" value="1"/>
</dbReference>
<dbReference type="CDD" id="cd03465">
    <property type="entry name" value="URO-D_like"/>
    <property type="match status" value="1"/>
</dbReference>
<keyword evidence="2" id="KW-0489">Methyltransferase</keyword>
<name>A0A7J4XPA9_9BACE</name>
<protein>
    <submittedName>
        <fullName evidence="2">Methylcobamide--CoM methyltransferase</fullName>
    </submittedName>
</protein>
<evidence type="ECO:0000313" key="2">
    <source>
        <dbReference type="EMBL" id="KAA3770635.1"/>
    </source>
</evidence>
<proteinExistence type="predicted"/>
<dbReference type="InterPro" id="IPR038071">
    <property type="entry name" value="UROD/MetE-like_sf"/>
</dbReference>
<comment type="caution">
    <text evidence="2">The sequence shown here is derived from an EMBL/GenBank/DDBJ whole genome shotgun (WGS) entry which is preliminary data.</text>
</comment>
<feature type="domain" description="Uroporphyrinogen decarboxylase (URO-D)" evidence="1">
    <location>
        <begin position="31"/>
        <end position="332"/>
    </location>
</feature>
<dbReference type="InterPro" id="IPR052024">
    <property type="entry name" value="Methanogen_methyltrans"/>
</dbReference>
<dbReference type="SUPFAM" id="SSF51726">
    <property type="entry name" value="UROD/MetE-like"/>
    <property type="match status" value="1"/>
</dbReference>
<keyword evidence="2" id="KW-0808">Transferase</keyword>
<evidence type="ECO:0000259" key="1">
    <source>
        <dbReference type="Pfam" id="PF01208"/>
    </source>
</evidence>
<gene>
    <name evidence="2" type="ORF">F3F73_01405</name>
</gene>
<dbReference type="GO" id="GO:0032259">
    <property type="term" value="P:methylation"/>
    <property type="evidence" value="ECO:0007669"/>
    <property type="project" value="UniProtKB-KW"/>
</dbReference>
<accession>A0A7J4XPA9</accession>
<evidence type="ECO:0000313" key="3">
    <source>
        <dbReference type="Proteomes" id="UP000422221"/>
    </source>
</evidence>
<dbReference type="PANTHER" id="PTHR47099">
    <property type="entry name" value="METHYLCOBAMIDE:COM METHYLTRANSFERASE MTBA"/>
    <property type="match status" value="1"/>
</dbReference>
<sequence>MGKINMHSWIQEKIDTPQRCAIPIMTHPGIEYIHKTVRDAVTNGQTHYEAIQALCDRYPSAAVTVIMDLTVEAEAFGAEIVFPEDEVPSVSGRLLRDEAAIELLEVPALNKGRIPQYLKANMLAAGHITDRPVFAGCIGPYSLAGRLYDMSEIMMLIYINPQAAITLLRKCTDFILRYCMALKATGANGVIMAEPAAGLLSNEDCMQYSSIFIKEIVDKVQDEYFSVILHNCGNTGNCTAAMVYTGSAGYHFGNKIDMADALKEVPSRTLAMGNLDPVSLFKAATPEKMKAETLHLLKETEKYPNFVLSSGCDIPPCTPSENIDAFYEALKEFNQNR</sequence>
<dbReference type="GO" id="GO:0006779">
    <property type="term" value="P:porphyrin-containing compound biosynthetic process"/>
    <property type="evidence" value="ECO:0007669"/>
    <property type="project" value="InterPro"/>
</dbReference>
<dbReference type="GO" id="GO:0004853">
    <property type="term" value="F:uroporphyrinogen decarboxylase activity"/>
    <property type="evidence" value="ECO:0007669"/>
    <property type="project" value="InterPro"/>
</dbReference>
<dbReference type="GO" id="GO:0008168">
    <property type="term" value="F:methyltransferase activity"/>
    <property type="evidence" value="ECO:0007669"/>
    <property type="project" value="UniProtKB-KW"/>
</dbReference>
<dbReference type="EMBL" id="VWMK01000001">
    <property type="protein sequence ID" value="KAA3770635.1"/>
    <property type="molecule type" value="Genomic_DNA"/>
</dbReference>
<dbReference type="Pfam" id="PF01208">
    <property type="entry name" value="URO-D"/>
    <property type="match status" value="1"/>
</dbReference>
<dbReference type="InterPro" id="IPR000257">
    <property type="entry name" value="Uroporphyrinogen_deCOase"/>
</dbReference>
<organism evidence="2 3">
    <name type="scientific">Bacteroides salyersiae</name>
    <dbReference type="NCBI Taxonomy" id="291644"/>
    <lineage>
        <taxon>Bacteria</taxon>
        <taxon>Pseudomonadati</taxon>
        <taxon>Bacteroidota</taxon>
        <taxon>Bacteroidia</taxon>
        <taxon>Bacteroidales</taxon>
        <taxon>Bacteroidaceae</taxon>
        <taxon>Bacteroides</taxon>
    </lineage>
</organism>
<reference evidence="2 3" key="1">
    <citation type="journal article" date="2019" name="Nat. Med.">
        <title>A library of human gut bacterial isolates paired with longitudinal multiomics data enables mechanistic microbiome research.</title>
        <authorList>
            <person name="Poyet M."/>
            <person name="Groussin M."/>
            <person name="Gibbons S.M."/>
            <person name="Avila-Pacheco J."/>
            <person name="Jiang X."/>
            <person name="Kearney S.M."/>
            <person name="Perrotta A.R."/>
            <person name="Berdy B."/>
            <person name="Zhao S."/>
            <person name="Lieberman T.D."/>
            <person name="Swanson P.K."/>
            <person name="Smith M."/>
            <person name="Roesemann S."/>
            <person name="Alexander J.E."/>
            <person name="Rich S.A."/>
            <person name="Livny J."/>
            <person name="Vlamakis H."/>
            <person name="Clish C."/>
            <person name="Bullock K."/>
            <person name="Deik A."/>
            <person name="Scott J."/>
            <person name="Pierce K.A."/>
            <person name="Xavier R.J."/>
            <person name="Alm E.J."/>
        </authorList>
    </citation>
    <scope>NUCLEOTIDE SEQUENCE [LARGE SCALE GENOMIC DNA]</scope>
    <source>
        <strain evidence="2 3">BIOML-A10</strain>
    </source>
</reference>